<dbReference type="OrthoDB" id="10259600at2759"/>
<feature type="region of interest" description="Disordered" evidence="8">
    <location>
        <begin position="316"/>
        <end position="337"/>
    </location>
</feature>
<dbReference type="VEuPathDB" id="FungiDB:T552_00511"/>
<dbReference type="GO" id="GO:0071006">
    <property type="term" value="C:U2-type catalytic step 1 spliceosome"/>
    <property type="evidence" value="ECO:0007669"/>
    <property type="project" value="TreeGrafter"/>
</dbReference>
<evidence type="ECO:0000256" key="1">
    <source>
        <dbReference type="ARBA" id="ARBA00004123"/>
    </source>
</evidence>
<evidence type="ECO:0000256" key="3">
    <source>
        <dbReference type="ARBA" id="ARBA00022728"/>
    </source>
</evidence>
<dbReference type="PANTHER" id="PTHR14089">
    <property type="entry name" value="PRE-MRNA-SPLICING FACTOR RBM22"/>
    <property type="match status" value="1"/>
</dbReference>
<dbReference type="InterPro" id="IPR039171">
    <property type="entry name" value="Cwc2/Slt11"/>
</dbReference>
<evidence type="ECO:0000313" key="11">
    <source>
        <dbReference type="Proteomes" id="UP000054454"/>
    </source>
</evidence>
<dbReference type="FunFam" id="3.30.70.330:FF:000396">
    <property type="entry name" value="Putative Pre-mRNA-splicing factor slt11"/>
    <property type="match status" value="1"/>
</dbReference>
<keyword evidence="3" id="KW-0747">Spliceosome</keyword>
<name>A0A0W4ZR12_PNEC8</name>
<evidence type="ECO:0000259" key="9">
    <source>
        <dbReference type="PROSITE" id="PS50102"/>
    </source>
</evidence>
<evidence type="ECO:0000256" key="4">
    <source>
        <dbReference type="ARBA" id="ARBA00022884"/>
    </source>
</evidence>
<evidence type="ECO:0000313" key="10">
    <source>
        <dbReference type="EMBL" id="KTW30799.1"/>
    </source>
</evidence>
<evidence type="ECO:0000256" key="2">
    <source>
        <dbReference type="ARBA" id="ARBA00022664"/>
    </source>
</evidence>
<dbReference type="SUPFAM" id="SSF54928">
    <property type="entry name" value="RNA-binding domain, RBD"/>
    <property type="match status" value="1"/>
</dbReference>
<evidence type="ECO:0000256" key="6">
    <source>
        <dbReference type="ARBA" id="ARBA00023242"/>
    </source>
</evidence>
<sequence length="344" mass="38666">MPPKLDINKSGWESAEFPAICESCLGPNPYVRMTKREYGKECKICTRPFTVFSWHPGKESRYKKTEICLTCSRIKNCCQNCLLDLQFGLPIQVRDAALKLVNQGPQSDINREYYAQNNEGKWKDGDTPCEFGKVDSAARELLKKLARSEPYYKKQIPMAKNVELSDVSSQSTDSSGHVLGGNISIITNNQLVPPQDKKITSLFIMGIEDDLPEHAIRVYFEKYGPIKSLVCSHRSRCAFVNFATRAAAETAAKACRNGDILINGCPLKVQWGRPRPLGGYNQEQQNAKMSRFVMSQSQFSAQNSGKERHVVSEMKKPEDTVLELPPGQDGNITYQSMNPYYQAS</sequence>
<organism evidence="10 11">
    <name type="scientific">Pneumocystis carinii (strain B80)</name>
    <name type="common">Rat pneumocystis pneumonia agent</name>
    <name type="synonym">Pneumocystis carinii f. sp. carinii</name>
    <dbReference type="NCBI Taxonomy" id="1408658"/>
    <lineage>
        <taxon>Eukaryota</taxon>
        <taxon>Fungi</taxon>
        <taxon>Dikarya</taxon>
        <taxon>Ascomycota</taxon>
        <taxon>Taphrinomycotina</taxon>
        <taxon>Pneumocystomycetes</taxon>
        <taxon>Pneumocystaceae</taxon>
        <taxon>Pneumocystis</taxon>
    </lineage>
</organism>
<protein>
    <recommendedName>
        <fullName evidence="9">RRM domain-containing protein</fullName>
    </recommendedName>
</protein>
<dbReference type="GeneID" id="28935328"/>
<gene>
    <name evidence="10" type="ORF">T552_00511</name>
</gene>
<dbReference type="AlphaFoldDB" id="A0A0W4ZR12"/>
<dbReference type="PANTHER" id="PTHR14089:SF6">
    <property type="entry name" value="PRE-MRNA-SPLICING FACTOR RBM22"/>
    <property type="match status" value="1"/>
</dbReference>
<dbReference type="Pfam" id="PF21369">
    <property type="entry name" value="STL11_N"/>
    <property type="match status" value="1"/>
</dbReference>
<dbReference type="Proteomes" id="UP000054454">
    <property type="component" value="Unassembled WGS sequence"/>
</dbReference>
<dbReference type="GO" id="GO:0000974">
    <property type="term" value="C:Prp19 complex"/>
    <property type="evidence" value="ECO:0007669"/>
    <property type="project" value="EnsemblFungi"/>
</dbReference>
<dbReference type="GO" id="GO:0071014">
    <property type="term" value="C:post-mRNA release spliceosomal complex"/>
    <property type="evidence" value="ECO:0007669"/>
    <property type="project" value="EnsemblFungi"/>
</dbReference>
<dbReference type="InterPro" id="IPR000504">
    <property type="entry name" value="RRM_dom"/>
</dbReference>
<dbReference type="SMART" id="SM00360">
    <property type="entry name" value="RRM"/>
    <property type="match status" value="1"/>
</dbReference>
<keyword evidence="11" id="KW-1185">Reference proteome</keyword>
<dbReference type="GO" id="GO:0017070">
    <property type="term" value="F:U6 snRNA binding"/>
    <property type="evidence" value="ECO:0007669"/>
    <property type="project" value="TreeGrafter"/>
</dbReference>
<dbReference type="EMBL" id="LFVZ01000002">
    <property type="protein sequence ID" value="KTW30799.1"/>
    <property type="molecule type" value="Genomic_DNA"/>
</dbReference>
<proteinExistence type="predicted"/>
<keyword evidence="5" id="KW-0508">mRNA splicing</keyword>
<dbReference type="InterPro" id="IPR048995">
    <property type="entry name" value="STL11/RBM22-like_N"/>
</dbReference>
<evidence type="ECO:0000256" key="5">
    <source>
        <dbReference type="ARBA" id="ARBA00023187"/>
    </source>
</evidence>
<dbReference type="GO" id="GO:0008380">
    <property type="term" value="P:RNA splicing"/>
    <property type="evidence" value="ECO:0007669"/>
    <property type="project" value="UniProtKB-KW"/>
</dbReference>
<dbReference type="InterPro" id="IPR035979">
    <property type="entry name" value="RBD_domain_sf"/>
</dbReference>
<dbReference type="PROSITE" id="PS50102">
    <property type="entry name" value="RRM"/>
    <property type="match status" value="1"/>
</dbReference>
<keyword evidence="6" id="KW-0539">Nucleus</keyword>
<dbReference type="InterPro" id="IPR012677">
    <property type="entry name" value="Nucleotide-bd_a/b_plait_sf"/>
</dbReference>
<comment type="caution">
    <text evidence="10">The sequence shown here is derived from an EMBL/GenBank/DDBJ whole genome shotgun (WGS) entry which is preliminary data.</text>
</comment>
<dbReference type="Gene3D" id="3.30.70.330">
    <property type="match status" value="1"/>
</dbReference>
<dbReference type="GO" id="GO:0036002">
    <property type="term" value="F:pre-mRNA binding"/>
    <property type="evidence" value="ECO:0007669"/>
    <property type="project" value="TreeGrafter"/>
</dbReference>
<feature type="domain" description="RRM" evidence="9">
    <location>
        <begin position="200"/>
        <end position="274"/>
    </location>
</feature>
<accession>A0A0W4ZR12</accession>
<evidence type="ECO:0000256" key="8">
    <source>
        <dbReference type="SAM" id="MobiDB-lite"/>
    </source>
</evidence>
<dbReference type="GO" id="GO:0006397">
    <property type="term" value="P:mRNA processing"/>
    <property type="evidence" value="ECO:0007669"/>
    <property type="project" value="UniProtKB-KW"/>
</dbReference>
<evidence type="ECO:0000256" key="7">
    <source>
        <dbReference type="PROSITE-ProRule" id="PRU00176"/>
    </source>
</evidence>
<dbReference type="RefSeq" id="XP_018227395.1">
    <property type="nucleotide sequence ID" value="XM_018369126.1"/>
</dbReference>
<comment type="subcellular location">
    <subcellularLocation>
        <location evidence="1">Nucleus</location>
    </subcellularLocation>
</comment>
<dbReference type="Pfam" id="PF00076">
    <property type="entry name" value="RRM_1"/>
    <property type="match status" value="1"/>
</dbReference>
<reference evidence="11" key="1">
    <citation type="journal article" date="2016" name="Nat. Commun.">
        <title>Genome analysis of three Pneumocystis species reveals adaptation mechanisms to life exclusively in mammalian hosts.</title>
        <authorList>
            <person name="Ma L."/>
            <person name="Chen Z."/>
            <person name="Huang D.W."/>
            <person name="Kutty G."/>
            <person name="Ishihara M."/>
            <person name="Wang H."/>
            <person name="Abouelleil A."/>
            <person name="Bishop L."/>
            <person name="Davey E."/>
            <person name="Deng R."/>
            <person name="Deng X."/>
            <person name="Fan L."/>
            <person name="Fantoni G."/>
            <person name="Fitzgerald M."/>
            <person name="Gogineni E."/>
            <person name="Goldberg J.M."/>
            <person name="Handley G."/>
            <person name="Hu X."/>
            <person name="Huber C."/>
            <person name="Jiao X."/>
            <person name="Jones K."/>
            <person name="Levin J.Z."/>
            <person name="Liu Y."/>
            <person name="Macdonald P."/>
            <person name="Melnikov A."/>
            <person name="Raley C."/>
            <person name="Sassi M."/>
            <person name="Sherman B.T."/>
            <person name="Song X."/>
            <person name="Sykes S."/>
            <person name="Tran B."/>
            <person name="Walsh L."/>
            <person name="Xia Y."/>
            <person name="Yang J."/>
            <person name="Young S."/>
            <person name="Zeng Q."/>
            <person name="Zheng X."/>
            <person name="Stephens R."/>
            <person name="Nusbaum C."/>
            <person name="Birren B.W."/>
            <person name="Azadi P."/>
            <person name="Lempicki R.A."/>
            <person name="Cuomo C.A."/>
            <person name="Kovacs J.A."/>
        </authorList>
    </citation>
    <scope>NUCLEOTIDE SEQUENCE [LARGE SCALE GENOMIC DNA]</scope>
    <source>
        <strain evidence="11">B80</strain>
    </source>
</reference>
<keyword evidence="4 7" id="KW-0694">RNA-binding</keyword>
<keyword evidence="2" id="KW-0507">mRNA processing</keyword>
<dbReference type="GO" id="GO:0071007">
    <property type="term" value="C:U2-type catalytic step 2 spliceosome"/>
    <property type="evidence" value="ECO:0007669"/>
    <property type="project" value="TreeGrafter"/>
</dbReference>